<dbReference type="PROSITE" id="PS51722">
    <property type="entry name" value="G_TR_2"/>
    <property type="match status" value="1"/>
</dbReference>
<evidence type="ECO:0000313" key="4">
    <source>
        <dbReference type="WBParaSite" id="BPAG_0001418201-mRNA-1"/>
    </source>
</evidence>
<dbReference type="EMBL" id="UZAD01013522">
    <property type="protein sequence ID" value="VDN95295.1"/>
    <property type="molecule type" value="Genomic_DNA"/>
</dbReference>
<evidence type="ECO:0000313" key="3">
    <source>
        <dbReference type="Proteomes" id="UP000278627"/>
    </source>
</evidence>
<organism evidence="4">
    <name type="scientific">Brugia pahangi</name>
    <name type="common">Filarial nematode worm</name>
    <dbReference type="NCBI Taxonomy" id="6280"/>
    <lineage>
        <taxon>Eukaryota</taxon>
        <taxon>Metazoa</taxon>
        <taxon>Ecdysozoa</taxon>
        <taxon>Nematoda</taxon>
        <taxon>Chromadorea</taxon>
        <taxon>Rhabditida</taxon>
        <taxon>Spirurina</taxon>
        <taxon>Spiruromorpha</taxon>
        <taxon>Filarioidea</taxon>
        <taxon>Onchocercidae</taxon>
        <taxon>Brugia</taxon>
    </lineage>
</organism>
<dbReference type="Proteomes" id="UP000278627">
    <property type="component" value="Unassembled WGS sequence"/>
</dbReference>
<dbReference type="Gene3D" id="2.40.30.10">
    <property type="entry name" value="Translation factors"/>
    <property type="match status" value="2"/>
</dbReference>
<sequence>MGSTAAFDKHAKTSNLRANTIDLGFSTLTIDNTVIALIDCPGHASLIRSVLAASSVFDMAIVVIDSSKGIEQQTAEHLLLVSLFCPDHVILVINKIDLIDERAVEQMTKRCRKVASSLKLNSNLQIVPVSLTQQREEAIVSLINALRLAVYTPQRVSSGHFMMFVDHCFPVKGKGTIMTGTVVDGMCKVGMDVEISALQEKRKIRSMQRWKENVLSAGMGDRAALLFHNVSGKDINRTIIYEPGTLRRVQFLLVSVNRVVHFQGVLRQSSKLHVSTGFDTVIGQCQFLAPELSGEEDHYEVVQELDGTVKFAILSLEHFLYTKEGSFFITSRLDYQGKGCRFVFHGRFLKLLNNDKQICRFRRKKKVGKVERIENKRSIICNSLFKKETNIDIYCHMDVYLSTGEVGRLESAFGKSGKVRISFLEDLPESTRTACKNGLEIQVTLYYKKFLNDGRIKMDCMSRASLYFMSVGRIAVVWNFSLYKNSHTLKSSLNGRSHKLVSINMRTNSTNKKKSYVEIINGRIENSVHIEDARFSKKGYVEVWRKPRSRKRTYTTKTLSDMQEDIDKLTKTLYKLRTNEKGQPQKPLQVPEENFEEKELRLSTYVDDSVELLSFTVRTPDRRVLIKKFTGITVSRTILEMLRDRKVRINEVVTYDFAIVCKPMDTLDIWKEELEENPAFARIDRLQILHILPSSCYQHFTVQAIALRDILVENWFPWQIQKIANNQQIN</sequence>
<keyword evidence="3" id="KW-1185">Reference proteome</keyword>
<dbReference type="InterPro" id="IPR027417">
    <property type="entry name" value="P-loop_NTPase"/>
</dbReference>
<accession>A0A0N4TYS8</accession>
<dbReference type="Gene3D" id="3.40.50.300">
    <property type="entry name" value="P-loop containing nucleotide triphosphate hydrolases"/>
    <property type="match status" value="1"/>
</dbReference>
<evidence type="ECO:0000259" key="1">
    <source>
        <dbReference type="PROSITE" id="PS51722"/>
    </source>
</evidence>
<dbReference type="PANTHER" id="PTHR43721">
    <property type="entry name" value="ELONGATION FACTOR TU-RELATED"/>
    <property type="match status" value="1"/>
</dbReference>
<dbReference type="SUPFAM" id="SSF50447">
    <property type="entry name" value="Translation proteins"/>
    <property type="match status" value="1"/>
</dbReference>
<dbReference type="GO" id="GO:0003746">
    <property type="term" value="F:translation elongation factor activity"/>
    <property type="evidence" value="ECO:0007669"/>
    <property type="project" value="TreeGrafter"/>
</dbReference>
<dbReference type="GO" id="GO:0003924">
    <property type="term" value="F:GTPase activity"/>
    <property type="evidence" value="ECO:0007669"/>
    <property type="project" value="InterPro"/>
</dbReference>
<reference evidence="2 3" key="2">
    <citation type="submission" date="2018-11" db="EMBL/GenBank/DDBJ databases">
        <authorList>
            <consortium name="Pathogen Informatics"/>
        </authorList>
    </citation>
    <scope>NUCLEOTIDE SEQUENCE [LARGE SCALE GENOMIC DNA]</scope>
</reference>
<dbReference type="PANTHER" id="PTHR43721:SF11">
    <property type="entry name" value="SELENOCYSTEINE-SPECIFIC ELONGATION FACTOR"/>
    <property type="match status" value="1"/>
</dbReference>
<dbReference type="InterPro" id="IPR050055">
    <property type="entry name" value="EF-Tu_GTPase"/>
</dbReference>
<dbReference type="Pfam" id="PF00009">
    <property type="entry name" value="GTP_EFTU"/>
    <property type="match status" value="1"/>
</dbReference>
<dbReference type="InterPro" id="IPR000795">
    <property type="entry name" value="T_Tr_GTP-bd_dom"/>
</dbReference>
<dbReference type="WBParaSite" id="BPAG_0001418201-mRNA-1">
    <property type="protein sequence ID" value="BPAG_0001418201-mRNA-1"/>
    <property type="gene ID" value="BPAG_0001418201"/>
</dbReference>
<dbReference type="Pfam" id="PF21131">
    <property type="entry name" value="eEFSec_4th"/>
    <property type="match status" value="1"/>
</dbReference>
<name>A0A0N4TYS8_BRUPA</name>
<feature type="domain" description="Tr-type G" evidence="1">
    <location>
        <begin position="1"/>
        <end position="154"/>
    </location>
</feature>
<dbReference type="InterPro" id="IPR049394">
    <property type="entry name" value="eEFSec_C"/>
</dbReference>
<dbReference type="SUPFAM" id="SSF52540">
    <property type="entry name" value="P-loop containing nucleoside triphosphate hydrolases"/>
    <property type="match status" value="1"/>
</dbReference>
<dbReference type="STRING" id="6280.A0A0N4TYS8"/>
<protein>
    <submittedName>
        <fullName evidence="4">Tr-type G domain-containing protein</fullName>
    </submittedName>
</protein>
<dbReference type="GO" id="GO:0005525">
    <property type="term" value="F:GTP binding"/>
    <property type="evidence" value="ECO:0007669"/>
    <property type="project" value="InterPro"/>
</dbReference>
<reference evidence="4" key="1">
    <citation type="submission" date="2017-02" db="UniProtKB">
        <authorList>
            <consortium name="WormBaseParasite"/>
        </authorList>
    </citation>
    <scope>IDENTIFICATION</scope>
</reference>
<evidence type="ECO:0000313" key="2">
    <source>
        <dbReference type="EMBL" id="VDN95295.1"/>
    </source>
</evidence>
<gene>
    <name evidence="2" type="ORF">BPAG_LOCUS14110</name>
</gene>
<dbReference type="AlphaFoldDB" id="A0A0N4TYS8"/>
<dbReference type="InterPro" id="IPR009000">
    <property type="entry name" value="Transl_B-barrel_sf"/>
</dbReference>
<dbReference type="GO" id="GO:0001514">
    <property type="term" value="P:selenocysteine incorporation"/>
    <property type="evidence" value="ECO:0007669"/>
    <property type="project" value="TreeGrafter"/>
</dbReference>
<proteinExistence type="predicted"/>